<keyword evidence="2" id="KW-0472">Membrane</keyword>
<evidence type="ECO:0000256" key="1">
    <source>
        <dbReference type="SAM" id="MobiDB-lite"/>
    </source>
</evidence>
<feature type="transmembrane region" description="Helical" evidence="2">
    <location>
        <begin position="6"/>
        <end position="26"/>
    </location>
</feature>
<reference evidence="4" key="1">
    <citation type="submission" date="2016-10" db="EMBL/GenBank/DDBJ databases">
        <authorList>
            <person name="de Groot N.N."/>
        </authorList>
    </citation>
    <scope>NUCLEOTIDE SEQUENCE [LARGE SCALE GENOMIC DNA]</scope>
    <source>
        <strain evidence="4">DSM 15758</strain>
    </source>
</reference>
<evidence type="ECO:0000313" key="4">
    <source>
        <dbReference type="Proteomes" id="UP000183046"/>
    </source>
</evidence>
<keyword evidence="2" id="KW-0812">Transmembrane</keyword>
<evidence type="ECO:0000313" key="3">
    <source>
        <dbReference type="EMBL" id="SCZ22037.1"/>
    </source>
</evidence>
<evidence type="ECO:0000256" key="2">
    <source>
        <dbReference type="SAM" id="Phobius"/>
    </source>
</evidence>
<sequence>MTPATYILLLILGWLALALAILWAMLRLARRARPVATSSPSVLPKATPTAPVSPGKHLVC</sequence>
<dbReference type="EMBL" id="FMWB01000001">
    <property type="protein sequence ID" value="SCZ22037.1"/>
    <property type="molecule type" value="Genomic_DNA"/>
</dbReference>
<comment type="caution">
    <text evidence="3">The sequence shown here is derived from an EMBL/GenBank/DDBJ whole genome shotgun (WGS) entry which is preliminary data.</text>
</comment>
<dbReference type="AlphaFoldDB" id="A0A1G5MA01"/>
<dbReference type="Proteomes" id="UP000183046">
    <property type="component" value="Unassembled WGS sequence"/>
</dbReference>
<organism evidence="3 4">
    <name type="scientific">Pseudomonas oryzihabitans</name>
    <dbReference type="NCBI Taxonomy" id="47885"/>
    <lineage>
        <taxon>Bacteria</taxon>
        <taxon>Pseudomonadati</taxon>
        <taxon>Pseudomonadota</taxon>
        <taxon>Gammaproteobacteria</taxon>
        <taxon>Pseudomonadales</taxon>
        <taxon>Pseudomonadaceae</taxon>
        <taxon>Pseudomonas</taxon>
    </lineage>
</organism>
<name>A0A1G5MA01_9PSED</name>
<keyword evidence="2" id="KW-1133">Transmembrane helix</keyword>
<dbReference type="RefSeq" id="WP_007158875.1">
    <property type="nucleotide sequence ID" value="NZ_DAMCGY010000009.1"/>
</dbReference>
<protein>
    <submittedName>
        <fullName evidence="3">Uncharacterized protein</fullName>
    </submittedName>
</protein>
<gene>
    <name evidence="3" type="ORF">SAMN05216279_101477</name>
</gene>
<accession>A0A1G5MA01</accession>
<proteinExistence type="predicted"/>
<feature type="region of interest" description="Disordered" evidence="1">
    <location>
        <begin position="35"/>
        <end position="60"/>
    </location>
</feature>